<proteinExistence type="predicted"/>
<organism evidence="1">
    <name type="scientific">marine sediment metagenome</name>
    <dbReference type="NCBI Taxonomy" id="412755"/>
    <lineage>
        <taxon>unclassified sequences</taxon>
        <taxon>metagenomes</taxon>
        <taxon>ecological metagenomes</taxon>
    </lineage>
</organism>
<protein>
    <submittedName>
        <fullName evidence="1">Uncharacterized protein</fullName>
    </submittedName>
</protein>
<evidence type="ECO:0000313" key="1">
    <source>
        <dbReference type="EMBL" id="GAH25401.1"/>
    </source>
</evidence>
<dbReference type="AlphaFoldDB" id="X1DWJ9"/>
<name>X1DWJ9_9ZZZZ</name>
<comment type="caution">
    <text evidence="1">The sequence shown here is derived from an EMBL/GenBank/DDBJ whole genome shotgun (WGS) entry which is preliminary data.</text>
</comment>
<sequence>GRTHPIDVVKTFLGAHAVPVEYKGEEDKFIDYIIKEVLPGVAEKSFYYIYGVSSI</sequence>
<feature type="non-terminal residue" evidence="1">
    <location>
        <position position="1"/>
    </location>
</feature>
<gene>
    <name evidence="1" type="ORF">S01H4_66636</name>
</gene>
<accession>X1DWJ9</accession>
<reference evidence="1" key="1">
    <citation type="journal article" date="2014" name="Front. Microbiol.">
        <title>High frequency of phylogenetically diverse reductive dehalogenase-homologous genes in deep subseafloor sedimentary metagenomes.</title>
        <authorList>
            <person name="Kawai M."/>
            <person name="Futagami T."/>
            <person name="Toyoda A."/>
            <person name="Takaki Y."/>
            <person name="Nishi S."/>
            <person name="Hori S."/>
            <person name="Arai W."/>
            <person name="Tsubouchi T."/>
            <person name="Morono Y."/>
            <person name="Uchiyama I."/>
            <person name="Ito T."/>
            <person name="Fujiyama A."/>
            <person name="Inagaki F."/>
            <person name="Takami H."/>
        </authorList>
    </citation>
    <scope>NUCLEOTIDE SEQUENCE</scope>
    <source>
        <strain evidence="1">Expedition CK06-06</strain>
    </source>
</reference>
<dbReference type="EMBL" id="BART01041383">
    <property type="protein sequence ID" value="GAH25401.1"/>
    <property type="molecule type" value="Genomic_DNA"/>
</dbReference>
<dbReference type="Gene3D" id="3.20.20.140">
    <property type="entry name" value="Metal-dependent hydrolases"/>
    <property type="match status" value="1"/>
</dbReference>